<accession>A0AAP8PPK8</accession>
<dbReference type="AlphaFoldDB" id="A0AAP8PPK8"/>
<dbReference type="RefSeq" id="WP_059107183.1">
    <property type="nucleotide sequence ID" value="NZ_AP024589.1"/>
</dbReference>
<protein>
    <submittedName>
        <fullName evidence="2">Uncharacterized protein</fullName>
    </submittedName>
</protein>
<dbReference type="Proteomes" id="UP000242470">
    <property type="component" value="Unassembled WGS sequence"/>
</dbReference>
<reference evidence="1" key="2">
    <citation type="submission" date="2023-07" db="EMBL/GenBank/DDBJ databases">
        <title>Evaluation of the beneficial properties of pineapple isolates.</title>
        <authorList>
            <person name="Adefiranye O."/>
        </authorList>
    </citation>
    <scope>NUCLEOTIDE SEQUENCE</scope>
    <source>
        <strain evidence="1">PAPLE_T1</strain>
    </source>
</reference>
<dbReference type="GeneID" id="64982040"/>
<dbReference type="Proteomes" id="UP001171687">
    <property type="component" value="Unassembled WGS sequence"/>
</dbReference>
<evidence type="ECO:0000313" key="1">
    <source>
        <dbReference type="EMBL" id="MDN4532771.1"/>
    </source>
</evidence>
<gene>
    <name evidence="2" type="ORF">CD158_03830</name>
    <name evidence="1" type="ORF">QYH67_04095</name>
</gene>
<proteinExistence type="predicted"/>
<comment type="caution">
    <text evidence="2">The sequence shown here is derived from an EMBL/GenBank/DDBJ whole genome shotgun (WGS) entry which is preliminary data.</text>
</comment>
<dbReference type="EMBL" id="JAUHQC010000006">
    <property type="protein sequence ID" value="MDN4532771.1"/>
    <property type="molecule type" value="Genomic_DNA"/>
</dbReference>
<name>A0AAP8PPK8_9STAP</name>
<dbReference type="EMBL" id="PPQW01000019">
    <property type="protein sequence ID" value="PNZ68237.1"/>
    <property type="molecule type" value="Genomic_DNA"/>
</dbReference>
<evidence type="ECO:0000313" key="3">
    <source>
        <dbReference type="Proteomes" id="UP000242470"/>
    </source>
</evidence>
<evidence type="ECO:0000313" key="2">
    <source>
        <dbReference type="EMBL" id="PNZ68237.1"/>
    </source>
</evidence>
<reference evidence="2 3" key="1">
    <citation type="submission" date="2017-08" db="EMBL/GenBank/DDBJ databases">
        <title>Draft genome sequences of 64 type strains of genus Staph aureus.</title>
        <authorList>
            <person name="Cole K."/>
            <person name="Golubchik T."/>
            <person name="Russell J."/>
            <person name="Foster D."/>
            <person name="Llewelyn M."/>
            <person name="Wilson D."/>
            <person name="Crook D."/>
            <person name="Paul J."/>
        </authorList>
    </citation>
    <scope>NUCLEOTIDE SEQUENCE [LARGE SCALE GENOMIC DNA]</scope>
    <source>
        <strain evidence="2 3">NCTC 12101</strain>
    </source>
</reference>
<sequence length="314" mass="36319">MSDIIPFPQSKNKLIRDIKRAYQQEDYEEMYQLVETYEAQFEMDEQLSLMKCSMLYQLGYYLELREEVIILLQQGHRNYDELIIYYAKSLNGLGQYYETVQVIDQVIDEVNNHRTRMELLPIKDYAQGKLEQTHQAAVQSLEQFDQLSNEQQVHAVLNLLDSGQFQYQSTMVHLIQSIDLAPNVLSLMLEYLQKAQCNDTIKIEKLGYTVDIVPSELPDIEHYSLQTKIAPMVLKELGDALGALQDPITDVFAIHAIHLYPLDLEEMAPLTVWIEAYENYFKAMIGLESLDESNEIIPVIQQVDSQLSDLNKGI</sequence>
<organism evidence="2 3">
    <name type="scientific">Staphylococcus auricularis</name>
    <dbReference type="NCBI Taxonomy" id="29379"/>
    <lineage>
        <taxon>Bacteria</taxon>
        <taxon>Bacillati</taxon>
        <taxon>Bacillota</taxon>
        <taxon>Bacilli</taxon>
        <taxon>Bacillales</taxon>
        <taxon>Staphylococcaceae</taxon>
        <taxon>Staphylococcus</taxon>
    </lineage>
</organism>